<keyword evidence="2 4" id="KW-0663">Pyridoxal phosphate</keyword>
<evidence type="ECO:0000256" key="1">
    <source>
        <dbReference type="ARBA" id="ARBA00001933"/>
    </source>
</evidence>
<dbReference type="EMBL" id="JWIC01000006">
    <property type="protein sequence ID" value="KID56637.1"/>
    <property type="molecule type" value="Genomic_DNA"/>
</dbReference>
<keyword evidence="3" id="KW-0456">Lyase</keyword>
<dbReference type="GO" id="GO:0016830">
    <property type="term" value="F:carbon-carbon lyase activity"/>
    <property type="evidence" value="ECO:0007669"/>
    <property type="project" value="InterPro"/>
</dbReference>
<evidence type="ECO:0000313" key="6">
    <source>
        <dbReference type="EMBL" id="KID56637.1"/>
    </source>
</evidence>
<dbReference type="InterPro" id="IPR015424">
    <property type="entry name" value="PyrdxlP-dep_Trfase"/>
</dbReference>
<dbReference type="InterPro" id="IPR002129">
    <property type="entry name" value="PyrdxlP-dep_de-COase"/>
</dbReference>
<dbReference type="RefSeq" id="WP_039609704.1">
    <property type="nucleotide sequence ID" value="NZ_JWIC01000006.1"/>
</dbReference>
<dbReference type="SUPFAM" id="SSF53383">
    <property type="entry name" value="PLP-dependent transferases"/>
    <property type="match status" value="1"/>
</dbReference>
<dbReference type="Gene3D" id="3.40.640.10">
    <property type="entry name" value="Type I PLP-dependent aspartate aminotransferase-like (Major domain)"/>
    <property type="match status" value="1"/>
</dbReference>
<comment type="cofactor">
    <cofactor evidence="1 4">
        <name>pyridoxal 5'-phosphate</name>
        <dbReference type="ChEBI" id="CHEBI:597326"/>
    </cofactor>
</comment>
<proteinExistence type="predicted"/>
<dbReference type="InterPro" id="IPR015421">
    <property type="entry name" value="PyrdxlP-dep_Trfase_major"/>
</dbReference>
<protein>
    <submittedName>
        <fullName evidence="6">Pyridoxal-dependent decarboxylase</fullName>
    </submittedName>
</protein>
<name>A0A0C1QNM5_9GAMM</name>
<accession>A0A0C1QNM5</accession>
<evidence type="ECO:0000313" key="7">
    <source>
        <dbReference type="Proteomes" id="UP000031327"/>
    </source>
</evidence>
<evidence type="ECO:0000256" key="2">
    <source>
        <dbReference type="ARBA" id="ARBA00022898"/>
    </source>
</evidence>
<dbReference type="OrthoDB" id="9803665at2"/>
<dbReference type="Pfam" id="PF21391">
    <property type="entry name" value="tyr_de_CO2_C"/>
    <property type="match status" value="1"/>
</dbReference>
<gene>
    <name evidence="6" type="ORF">JF50_11960</name>
</gene>
<dbReference type="GO" id="GO:0030170">
    <property type="term" value="F:pyridoxal phosphate binding"/>
    <property type="evidence" value="ECO:0007669"/>
    <property type="project" value="InterPro"/>
</dbReference>
<comment type="caution">
    <text evidence="6">The sequence shown here is derived from an EMBL/GenBank/DDBJ whole genome shotgun (WGS) entry which is preliminary data.</text>
</comment>
<dbReference type="Pfam" id="PF00282">
    <property type="entry name" value="Pyridoxal_deC"/>
    <property type="match status" value="1"/>
</dbReference>
<evidence type="ECO:0000256" key="4">
    <source>
        <dbReference type="PIRSR" id="PIRSR602129-50"/>
    </source>
</evidence>
<dbReference type="GO" id="GO:0019752">
    <property type="term" value="P:carboxylic acid metabolic process"/>
    <property type="evidence" value="ECO:0007669"/>
    <property type="project" value="InterPro"/>
</dbReference>
<dbReference type="InterPro" id="IPR050477">
    <property type="entry name" value="GrpII_AminoAcid_Decarb"/>
</dbReference>
<dbReference type="InterPro" id="IPR049373">
    <property type="entry name" value="TyrDC_C"/>
</dbReference>
<dbReference type="PANTHER" id="PTHR42735">
    <property type="match status" value="1"/>
</dbReference>
<reference evidence="6 7" key="1">
    <citation type="submission" date="2014-12" db="EMBL/GenBank/DDBJ databases">
        <title>Draft Genome Sequence of Pseudoalteromonas luteoviolacea HI1.</title>
        <authorList>
            <person name="Asahina A.Y."/>
            <person name="Hadfield M.G."/>
        </authorList>
    </citation>
    <scope>NUCLEOTIDE SEQUENCE [LARGE SCALE GENOMIC DNA]</scope>
    <source>
        <strain evidence="6 7">HI1</strain>
    </source>
</reference>
<organism evidence="6 7">
    <name type="scientific">Pseudoalteromonas luteoviolacea</name>
    <dbReference type="NCBI Taxonomy" id="43657"/>
    <lineage>
        <taxon>Bacteria</taxon>
        <taxon>Pseudomonadati</taxon>
        <taxon>Pseudomonadota</taxon>
        <taxon>Gammaproteobacteria</taxon>
        <taxon>Alteromonadales</taxon>
        <taxon>Pseudoalteromonadaceae</taxon>
        <taxon>Pseudoalteromonas</taxon>
    </lineage>
</organism>
<dbReference type="AlphaFoldDB" id="A0A0C1QNM5"/>
<dbReference type="PANTHER" id="PTHR42735:SF4">
    <property type="entry name" value="PYRIDOXAL PHOSPHATE-DEPENDENT DECARBOXYLASE FAMILY PROTEIN"/>
    <property type="match status" value="1"/>
</dbReference>
<sequence length="655" mass="74160">MDIRLFSPYFLGSYGENNHEFEDIFLEFFRDHVYWRRSFHPEDLPPVSIIEKQSSHYLETMAKTKQELHKLSADLKQSVPFSNPRYIGHMASDLLLPGMLAQFITSLYNPNNVTEEAAPVTVKMELEVGNKLAEMFGYNLNADEGPVAWGHLTSGGTVANYQSLWMFRSVKYYPLAVKRCGELADIDFVDGQGRSLQSMSTWALMNLSIDEVVQIRVNCLNKLKAMGDGKYDELIELLREQRIEHQGHIDFFDQHKDLKQPVVFVPATAHYSWIKAMKILGIGSKNLWQVPTDEKMRLDPVALKQLLLKAKSENRTVLAVIGVLGTTEFGTVDPISDIVSLRDEMNRNEGLNYYIHVDAAWGGYLSSVFRDESNRMRGHEAVRAGFEYFPSDKVYNAFAALCETDSITVDPHKLGYMPFGSGAFIARNKNMCGFVVQEAAYVFDKKNRFVEPEPKLNQLGQYIMEGSKPGSAAAASYVAQNVLPLNAEHFGKLPASTIRTTEVFYHKISALSEKLADKATLIAPIEPDTNLICLAINPAGNTSTRVLNDFTRKVFEYIKIEKSTPMFSKEFIGSYTSIFRKNINDEVAHSLCIKLGLDPNSFVRDVEHVAYQDNALFVLRHTLMNPWLSDDKNGVTYMDMYLDYLEEIILQVVEG</sequence>
<dbReference type="Proteomes" id="UP000031327">
    <property type="component" value="Unassembled WGS sequence"/>
</dbReference>
<evidence type="ECO:0000256" key="3">
    <source>
        <dbReference type="ARBA" id="ARBA00023239"/>
    </source>
</evidence>
<feature type="modified residue" description="N6-(pyridoxal phosphate)lysine" evidence="4">
    <location>
        <position position="413"/>
    </location>
</feature>
<feature type="domain" description="L-tyrosine decarboxylase C-terminal" evidence="5">
    <location>
        <begin position="502"/>
        <end position="639"/>
    </location>
</feature>
<evidence type="ECO:0000259" key="5">
    <source>
        <dbReference type="Pfam" id="PF21391"/>
    </source>
</evidence>